<evidence type="ECO:0000256" key="3">
    <source>
        <dbReference type="RuleBase" id="RU003696"/>
    </source>
</evidence>
<keyword evidence="2" id="KW-0446">Lipid-binding</keyword>
<evidence type="ECO:0000313" key="5">
    <source>
        <dbReference type="EMBL" id="KAF0286709.1"/>
    </source>
</evidence>
<dbReference type="Pfam" id="PF00061">
    <property type="entry name" value="Lipocalin"/>
    <property type="match status" value="1"/>
</dbReference>
<dbReference type="EMBL" id="VIIS01002234">
    <property type="protein sequence ID" value="KAF0286709.1"/>
    <property type="molecule type" value="Genomic_DNA"/>
</dbReference>
<dbReference type="PROSITE" id="PS00214">
    <property type="entry name" value="FABP"/>
    <property type="match status" value="1"/>
</dbReference>
<dbReference type="AlphaFoldDB" id="A0A6A4V0J7"/>
<dbReference type="FunFam" id="2.40.128.20:FF:000001">
    <property type="entry name" value="Fatty acid-binding protein, adipocyte"/>
    <property type="match status" value="1"/>
</dbReference>
<dbReference type="CDD" id="cd00742">
    <property type="entry name" value="FABP"/>
    <property type="match status" value="1"/>
</dbReference>
<sequence>MTDIMIGKWKMESSDNFDEYMKALGVGFMMRKMGNTMVPTVEITEENGEIELKTITTFKTTSIKFKLGEPFEEETADGRKVTATLTMEGNTLVHDQKGNKEKEEKDSVIRRTFDGDTMTLSCSVGEGESEVKATRVYKRQP</sequence>
<evidence type="ECO:0000313" key="6">
    <source>
        <dbReference type="Proteomes" id="UP000440578"/>
    </source>
</evidence>
<dbReference type="PRINTS" id="PR00178">
    <property type="entry name" value="FATTYACIDBP"/>
</dbReference>
<evidence type="ECO:0000259" key="4">
    <source>
        <dbReference type="PROSITE" id="PS00214"/>
    </source>
</evidence>
<dbReference type="InterPro" id="IPR012674">
    <property type="entry name" value="Calycin"/>
</dbReference>
<reference evidence="5 6" key="1">
    <citation type="submission" date="2019-07" db="EMBL/GenBank/DDBJ databases">
        <title>Draft genome assembly of a fouling barnacle, Amphibalanus amphitrite (Darwin, 1854): The first reference genome for Thecostraca.</title>
        <authorList>
            <person name="Kim W."/>
        </authorList>
    </citation>
    <scope>NUCLEOTIDE SEQUENCE [LARGE SCALE GENOMIC DNA]</scope>
    <source>
        <strain evidence="5">SNU_AA5</strain>
        <tissue evidence="5">Soma without cirri and trophi</tissue>
    </source>
</reference>
<proteinExistence type="inferred from homology"/>
<dbReference type="PANTHER" id="PTHR11955">
    <property type="entry name" value="FATTY ACID BINDING PROTEIN"/>
    <property type="match status" value="1"/>
</dbReference>
<comment type="similarity">
    <text evidence="1 3">Belongs to the calycin superfamily. Fatty-acid binding protein (FABP) family.</text>
</comment>
<name>A0A6A4V0J7_AMPAM</name>
<dbReference type="OrthoDB" id="354351at2759"/>
<feature type="domain" description="Cytosolic fatty-acid binding proteins" evidence="4">
    <location>
        <begin position="7"/>
        <end position="24"/>
    </location>
</feature>
<dbReference type="InterPro" id="IPR000463">
    <property type="entry name" value="Fatty_acid-bd"/>
</dbReference>
<dbReference type="Proteomes" id="UP000440578">
    <property type="component" value="Unassembled WGS sequence"/>
</dbReference>
<protein>
    <submittedName>
        <fullName evidence="5">Fatty acid-binding protein, brain</fullName>
    </submittedName>
</protein>
<dbReference type="InterPro" id="IPR000566">
    <property type="entry name" value="Lipocln_cytosolic_FA-bd_dom"/>
</dbReference>
<keyword evidence="3" id="KW-0813">Transport</keyword>
<gene>
    <name evidence="5" type="primary">Fabp7</name>
    <name evidence="5" type="ORF">FJT64_014801</name>
</gene>
<evidence type="ECO:0000256" key="1">
    <source>
        <dbReference type="ARBA" id="ARBA00008390"/>
    </source>
</evidence>
<dbReference type="SUPFAM" id="SSF50814">
    <property type="entry name" value="Lipocalins"/>
    <property type="match status" value="1"/>
</dbReference>
<accession>A0A6A4V0J7</accession>
<keyword evidence="6" id="KW-1185">Reference proteome</keyword>
<dbReference type="Gene3D" id="2.40.128.20">
    <property type="match status" value="1"/>
</dbReference>
<comment type="caution">
    <text evidence="5">The sequence shown here is derived from an EMBL/GenBank/DDBJ whole genome shotgun (WGS) entry which is preliminary data.</text>
</comment>
<evidence type="ECO:0000256" key="2">
    <source>
        <dbReference type="ARBA" id="ARBA00023121"/>
    </source>
</evidence>
<dbReference type="GO" id="GO:0005504">
    <property type="term" value="F:fatty acid binding"/>
    <property type="evidence" value="ECO:0007669"/>
    <property type="project" value="UniProtKB-ARBA"/>
</dbReference>
<organism evidence="5 6">
    <name type="scientific">Amphibalanus amphitrite</name>
    <name type="common">Striped barnacle</name>
    <name type="synonym">Balanus amphitrite</name>
    <dbReference type="NCBI Taxonomy" id="1232801"/>
    <lineage>
        <taxon>Eukaryota</taxon>
        <taxon>Metazoa</taxon>
        <taxon>Ecdysozoa</taxon>
        <taxon>Arthropoda</taxon>
        <taxon>Crustacea</taxon>
        <taxon>Multicrustacea</taxon>
        <taxon>Cirripedia</taxon>
        <taxon>Thoracica</taxon>
        <taxon>Thoracicalcarea</taxon>
        <taxon>Balanomorpha</taxon>
        <taxon>Balanoidea</taxon>
        <taxon>Balanidae</taxon>
        <taxon>Amphibalaninae</taxon>
        <taxon>Amphibalanus</taxon>
    </lineage>
</organism>
<dbReference type="InterPro" id="IPR031259">
    <property type="entry name" value="ILBP"/>
</dbReference>